<name>A0ABW2GJC1_9ACTN</name>
<dbReference type="InterPro" id="IPR035959">
    <property type="entry name" value="RutC-like_sf"/>
</dbReference>
<dbReference type="RefSeq" id="WP_386414830.1">
    <property type="nucleotide sequence ID" value="NZ_JBHSZO010000019.1"/>
</dbReference>
<dbReference type="InterPro" id="IPR006175">
    <property type="entry name" value="YjgF/YER057c/UK114"/>
</dbReference>
<evidence type="ECO:0000313" key="2">
    <source>
        <dbReference type="Proteomes" id="UP001596413"/>
    </source>
</evidence>
<dbReference type="Pfam" id="PF01042">
    <property type="entry name" value="Ribonuc_L-PSP"/>
    <property type="match status" value="1"/>
</dbReference>
<dbReference type="PANTHER" id="PTHR43857">
    <property type="entry name" value="BLR7761 PROTEIN"/>
    <property type="match status" value="1"/>
</dbReference>
<keyword evidence="2" id="KW-1185">Reference proteome</keyword>
<dbReference type="SUPFAM" id="SSF55298">
    <property type="entry name" value="YjgF-like"/>
    <property type="match status" value="1"/>
</dbReference>
<gene>
    <name evidence="1" type="ORF">ACFQLX_13945</name>
</gene>
<proteinExistence type="predicted"/>
<dbReference type="Proteomes" id="UP001596413">
    <property type="component" value="Unassembled WGS sequence"/>
</dbReference>
<evidence type="ECO:0000313" key="1">
    <source>
        <dbReference type="EMBL" id="MFC7219261.1"/>
    </source>
</evidence>
<comment type="caution">
    <text evidence="1">The sequence shown here is derived from an EMBL/GenBank/DDBJ whole genome shotgun (WGS) entry which is preliminary data.</text>
</comment>
<dbReference type="CDD" id="cd06154">
    <property type="entry name" value="YjgF_YER057c_UK114_like_6"/>
    <property type="match status" value="1"/>
</dbReference>
<sequence length="129" mass="14030">MSGRRAILSGSVFEERIGYARAVVDGDRVYVSGTTGFDYATMTISEDVVEQAGQCLRNVAAALAEAGCTFADVVRVRYLLPERADFEPCWPLLRGAFGEVRPAATMLVCGLADPRMRIEIEVDARRPAA</sequence>
<protein>
    <submittedName>
        <fullName evidence="1">RidA family protein</fullName>
    </submittedName>
</protein>
<dbReference type="PANTHER" id="PTHR43857:SF1">
    <property type="entry name" value="YJGH FAMILY PROTEIN"/>
    <property type="match status" value="1"/>
</dbReference>
<reference evidence="2" key="1">
    <citation type="journal article" date="2019" name="Int. J. Syst. Evol. Microbiol.">
        <title>The Global Catalogue of Microorganisms (GCM) 10K type strain sequencing project: providing services to taxonomists for standard genome sequencing and annotation.</title>
        <authorList>
            <consortium name="The Broad Institute Genomics Platform"/>
            <consortium name="The Broad Institute Genome Sequencing Center for Infectious Disease"/>
            <person name="Wu L."/>
            <person name="Ma J."/>
        </authorList>
    </citation>
    <scope>NUCLEOTIDE SEQUENCE [LARGE SCALE GENOMIC DNA]</scope>
    <source>
        <strain evidence="2">CGMCC 1.13681</strain>
    </source>
</reference>
<organism evidence="1 2">
    <name type="scientific">Streptomyces polyrhachis</name>
    <dbReference type="NCBI Taxonomy" id="1282885"/>
    <lineage>
        <taxon>Bacteria</taxon>
        <taxon>Bacillati</taxon>
        <taxon>Actinomycetota</taxon>
        <taxon>Actinomycetes</taxon>
        <taxon>Kitasatosporales</taxon>
        <taxon>Streptomycetaceae</taxon>
        <taxon>Streptomyces</taxon>
    </lineage>
</organism>
<dbReference type="EMBL" id="JBHSZO010000019">
    <property type="protein sequence ID" value="MFC7219261.1"/>
    <property type="molecule type" value="Genomic_DNA"/>
</dbReference>
<accession>A0ABW2GJC1</accession>
<dbReference type="Gene3D" id="3.30.1330.40">
    <property type="entry name" value="RutC-like"/>
    <property type="match status" value="1"/>
</dbReference>